<keyword evidence="1" id="KW-1133">Transmembrane helix</keyword>
<gene>
    <name evidence="2" type="ORF">MtrunA17_Chr5g0398761</name>
</gene>
<evidence type="ECO:0000313" key="3">
    <source>
        <dbReference type="Proteomes" id="UP000265566"/>
    </source>
</evidence>
<feature type="transmembrane region" description="Helical" evidence="1">
    <location>
        <begin position="45"/>
        <end position="65"/>
    </location>
</feature>
<comment type="caution">
    <text evidence="2">The sequence shown here is derived from an EMBL/GenBank/DDBJ whole genome shotgun (WGS) entry which is preliminary data.</text>
</comment>
<sequence>MKILPLFPVRFRLRFRFTSFPSFSGSASSSFPVRLAPCSGSPPLLAFATVRFGFGLFGMMMICGCMNGLRLLFKSCVAGF</sequence>
<dbReference type="AlphaFoldDB" id="A0A396HSL1"/>
<accession>A0A396HSL1</accession>
<dbReference type="Gramene" id="rna28644">
    <property type="protein sequence ID" value="RHN53707.1"/>
    <property type="gene ID" value="gene28644"/>
</dbReference>
<name>A0A396HSL1_MEDTR</name>
<keyword evidence="1" id="KW-0472">Membrane</keyword>
<dbReference type="EMBL" id="PSQE01000005">
    <property type="protein sequence ID" value="RHN53707.1"/>
    <property type="molecule type" value="Genomic_DNA"/>
</dbReference>
<keyword evidence="1" id="KW-0812">Transmembrane</keyword>
<protein>
    <recommendedName>
        <fullName evidence="4">Transmembrane protein</fullName>
    </recommendedName>
</protein>
<organism evidence="2 3">
    <name type="scientific">Medicago truncatula</name>
    <name type="common">Barrel medic</name>
    <name type="synonym">Medicago tribuloides</name>
    <dbReference type="NCBI Taxonomy" id="3880"/>
    <lineage>
        <taxon>Eukaryota</taxon>
        <taxon>Viridiplantae</taxon>
        <taxon>Streptophyta</taxon>
        <taxon>Embryophyta</taxon>
        <taxon>Tracheophyta</taxon>
        <taxon>Spermatophyta</taxon>
        <taxon>Magnoliopsida</taxon>
        <taxon>eudicotyledons</taxon>
        <taxon>Gunneridae</taxon>
        <taxon>Pentapetalae</taxon>
        <taxon>rosids</taxon>
        <taxon>fabids</taxon>
        <taxon>Fabales</taxon>
        <taxon>Fabaceae</taxon>
        <taxon>Papilionoideae</taxon>
        <taxon>50 kb inversion clade</taxon>
        <taxon>NPAAA clade</taxon>
        <taxon>Hologalegina</taxon>
        <taxon>IRL clade</taxon>
        <taxon>Trifolieae</taxon>
        <taxon>Medicago</taxon>
    </lineage>
</organism>
<evidence type="ECO:0000313" key="2">
    <source>
        <dbReference type="EMBL" id="RHN53707.1"/>
    </source>
</evidence>
<proteinExistence type="predicted"/>
<dbReference type="Proteomes" id="UP000265566">
    <property type="component" value="Chromosome 5"/>
</dbReference>
<evidence type="ECO:0008006" key="4">
    <source>
        <dbReference type="Google" id="ProtNLM"/>
    </source>
</evidence>
<reference evidence="3" key="1">
    <citation type="journal article" date="2018" name="Nat. Plants">
        <title>Whole-genome landscape of Medicago truncatula symbiotic genes.</title>
        <authorList>
            <person name="Pecrix Y."/>
            <person name="Staton S.E."/>
            <person name="Sallet E."/>
            <person name="Lelandais-Briere C."/>
            <person name="Moreau S."/>
            <person name="Carrere S."/>
            <person name="Blein T."/>
            <person name="Jardinaud M.F."/>
            <person name="Latrasse D."/>
            <person name="Zouine M."/>
            <person name="Zahm M."/>
            <person name="Kreplak J."/>
            <person name="Mayjonade B."/>
            <person name="Satge C."/>
            <person name="Perez M."/>
            <person name="Cauet S."/>
            <person name="Marande W."/>
            <person name="Chantry-Darmon C."/>
            <person name="Lopez-Roques C."/>
            <person name="Bouchez O."/>
            <person name="Berard A."/>
            <person name="Debelle F."/>
            <person name="Munos S."/>
            <person name="Bendahmane A."/>
            <person name="Berges H."/>
            <person name="Niebel A."/>
            <person name="Buitink J."/>
            <person name="Frugier F."/>
            <person name="Benhamed M."/>
            <person name="Crespi M."/>
            <person name="Gouzy J."/>
            <person name="Gamas P."/>
        </authorList>
    </citation>
    <scope>NUCLEOTIDE SEQUENCE [LARGE SCALE GENOMIC DNA]</scope>
    <source>
        <strain evidence="3">cv. Jemalong A17</strain>
    </source>
</reference>
<evidence type="ECO:0000256" key="1">
    <source>
        <dbReference type="SAM" id="Phobius"/>
    </source>
</evidence>